<dbReference type="RefSeq" id="WP_073340149.1">
    <property type="nucleotide sequence ID" value="NZ_FQXM01000027.1"/>
</dbReference>
<dbReference type="Pfam" id="PF01633">
    <property type="entry name" value="Choline_kinase"/>
    <property type="match status" value="1"/>
</dbReference>
<dbReference type="STRING" id="1121316.SAMN02745207_03552"/>
<organism evidence="1 2">
    <name type="scientific">Clostridium grantii DSM 8605</name>
    <dbReference type="NCBI Taxonomy" id="1121316"/>
    <lineage>
        <taxon>Bacteria</taxon>
        <taxon>Bacillati</taxon>
        <taxon>Bacillota</taxon>
        <taxon>Clostridia</taxon>
        <taxon>Eubacteriales</taxon>
        <taxon>Clostridiaceae</taxon>
        <taxon>Clostridium</taxon>
    </lineage>
</organism>
<dbReference type="Gene3D" id="3.90.1200.10">
    <property type="match status" value="1"/>
</dbReference>
<dbReference type="GO" id="GO:0042601">
    <property type="term" value="C:endospore-forming forespore"/>
    <property type="evidence" value="ECO:0007669"/>
    <property type="project" value="TreeGrafter"/>
</dbReference>
<name>A0A1M5XDH9_9CLOT</name>
<dbReference type="InterPro" id="IPR014255">
    <property type="entry name" value="Spore_coat_CotS"/>
</dbReference>
<dbReference type="PANTHER" id="PTHR39179">
    <property type="entry name" value="SPORE COAT PROTEIN I"/>
    <property type="match status" value="1"/>
</dbReference>
<protein>
    <submittedName>
        <fullName evidence="1">Spore coat protein, CotS family</fullName>
    </submittedName>
</protein>
<dbReference type="Gene3D" id="3.30.200.20">
    <property type="entry name" value="Phosphorylase Kinase, domain 1"/>
    <property type="match status" value="1"/>
</dbReference>
<proteinExistence type="predicted"/>
<gene>
    <name evidence="1" type="ORF">SAMN02745207_03552</name>
</gene>
<keyword evidence="2" id="KW-1185">Reference proteome</keyword>
<keyword evidence="1" id="KW-0946">Virion</keyword>
<accession>A0A1M5XDH9</accession>
<dbReference type="Proteomes" id="UP000184447">
    <property type="component" value="Unassembled WGS sequence"/>
</dbReference>
<dbReference type="PANTHER" id="PTHR39179:SF1">
    <property type="entry name" value="SPORE COAT PROTEIN I"/>
    <property type="match status" value="1"/>
</dbReference>
<dbReference type="SUPFAM" id="SSF56112">
    <property type="entry name" value="Protein kinase-like (PK-like)"/>
    <property type="match status" value="1"/>
</dbReference>
<dbReference type="NCBIfam" id="TIGR02906">
    <property type="entry name" value="spore_CotS"/>
    <property type="match status" value="1"/>
</dbReference>
<dbReference type="EMBL" id="FQXM01000027">
    <property type="protein sequence ID" value="SHH97598.1"/>
    <property type="molecule type" value="Genomic_DNA"/>
</dbReference>
<dbReference type="AlphaFoldDB" id="A0A1M5XDH9"/>
<reference evidence="1 2" key="1">
    <citation type="submission" date="2016-11" db="EMBL/GenBank/DDBJ databases">
        <authorList>
            <person name="Jaros S."/>
            <person name="Januszkiewicz K."/>
            <person name="Wedrychowicz H."/>
        </authorList>
    </citation>
    <scope>NUCLEOTIDE SEQUENCE [LARGE SCALE GENOMIC DNA]</scope>
    <source>
        <strain evidence="1 2">DSM 8605</strain>
    </source>
</reference>
<keyword evidence="1" id="KW-0167">Capsid protein</keyword>
<sequence length="342" mass="40929">MLPFVKVKNKSDLIKYDLDINIFKKYDFKVLDIIPVRKIYILETDKGYKVFKRLNYSLENYNFILKGLEYIKSNGFRRVISIDSTIDGKPYLEWKGELYCVMDMVDGRESQFSNPIDVEMDIEGIANLHLASEGFKFYNTKRNICGNMIHHYRIMENQMKIFYGIADMGKNNEFDIMFKSIFSEIIAQINKSIRILEKSCYYKLCSREDKIVLCHHDLAHHNILIKDDKAYFIDFDYAVIDLKVHDLCNFINKIEKNSYYDFKDCKQIIKNYDSINSLDEMELSVLYGFLTFPKDIYDILRNYYTRAKEWDYETFLNRLQLKIDLHESKEEFLELFNKEYLG</sequence>
<dbReference type="InterPro" id="IPR011009">
    <property type="entry name" value="Kinase-like_dom_sf"/>
</dbReference>
<evidence type="ECO:0000313" key="2">
    <source>
        <dbReference type="Proteomes" id="UP000184447"/>
    </source>
</evidence>
<dbReference type="InterPro" id="IPR047175">
    <property type="entry name" value="CotS-like"/>
</dbReference>
<evidence type="ECO:0000313" key="1">
    <source>
        <dbReference type="EMBL" id="SHH97598.1"/>
    </source>
</evidence>